<dbReference type="KEGG" id="lmoi:VV02_07780"/>
<keyword evidence="2" id="KW-1185">Reference proteome</keyword>
<protein>
    <submittedName>
        <fullName evidence="1">Uncharacterized protein</fullName>
    </submittedName>
</protein>
<proteinExistence type="predicted"/>
<dbReference type="STRING" id="571913.VV02_07780"/>
<name>A0A0K1JGD9_9MICO</name>
<organism evidence="1 2">
    <name type="scientific">Luteipulveratus mongoliensis</name>
    <dbReference type="NCBI Taxonomy" id="571913"/>
    <lineage>
        <taxon>Bacteria</taxon>
        <taxon>Bacillati</taxon>
        <taxon>Actinomycetota</taxon>
        <taxon>Actinomycetes</taxon>
        <taxon>Micrococcales</taxon>
        <taxon>Dermacoccaceae</taxon>
        <taxon>Luteipulveratus</taxon>
    </lineage>
</organism>
<gene>
    <name evidence="1" type="ORF">VV02_07780</name>
</gene>
<dbReference type="RefSeq" id="WP_052590849.1">
    <property type="nucleotide sequence ID" value="NZ_CP011112.1"/>
</dbReference>
<dbReference type="AlphaFoldDB" id="A0A0K1JGD9"/>
<reference evidence="1 2" key="1">
    <citation type="submission" date="2015-03" db="EMBL/GenBank/DDBJ databases">
        <title>Luteipulveratus halotolerans sp. nov., a novel actinobacterium (Dermacoccaceae) from Sarawak, Malaysia.</title>
        <authorList>
            <person name="Juboi H."/>
            <person name="Basik A."/>
            <person name="Shamsul S.S."/>
            <person name="Arnold P."/>
            <person name="Schmitt E.K."/>
            <person name="Sanglier J.-J."/>
            <person name="Yeo T."/>
        </authorList>
    </citation>
    <scope>NUCLEOTIDE SEQUENCE [LARGE SCALE GENOMIC DNA]</scope>
    <source>
        <strain evidence="1 2">MN07-A0370</strain>
    </source>
</reference>
<dbReference type="EMBL" id="CP011112">
    <property type="protein sequence ID" value="AKU15777.1"/>
    <property type="molecule type" value="Genomic_DNA"/>
</dbReference>
<accession>A0A0K1JGD9</accession>
<evidence type="ECO:0000313" key="1">
    <source>
        <dbReference type="EMBL" id="AKU15777.1"/>
    </source>
</evidence>
<evidence type="ECO:0000313" key="2">
    <source>
        <dbReference type="Proteomes" id="UP000066480"/>
    </source>
</evidence>
<sequence length="157" mass="17350">MSIGQTTDENKAEAASYRDAASLLDRQGGKYEAAARRLRTLAEVADPRPTHPDGTLAFVTAVSGNRYVGEMSGGQWTDGETTLVSNEHVVRVEIIATVPEGHKTYDPAYYVPVRRDALKGYDAARWREFLKTADLPYGVWRLARFYADGHDIADAES</sequence>
<dbReference type="Proteomes" id="UP000066480">
    <property type="component" value="Chromosome"/>
</dbReference>